<proteinExistence type="predicted"/>
<keyword evidence="3" id="KW-1185">Reference proteome</keyword>
<name>A0A8T3BDJ1_DENNO</name>
<evidence type="ECO:0000313" key="3">
    <source>
        <dbReference type="Proteomes" id="UP000829196"/>
    </source>
</evidence>
<gene>
    <name evidence="2" type="ORF">KFK09_010635</name>
</gene>
<sequence length="51" mass="5345">MHHMVTGSRRSSGHIGGGQPAPPSPPGLSFAQVEGKEGFAVEKGKDILWAF</sequence>
<accession>A0A8T3BDJ1</accession>
<evidence type="ECO:0000313" key="2">
    <source>
        <dbReference type="EMBL" id="KAI0510035.1"/>
    </source>
</evidence>
<dbReference type="Proteomes" id="UP000829196">
    <property type="component" value="Unassembled WGS sequence"/>
</dbReference>
<dbReference type="AlphaFoldDB" id="A0A8T3BDJ1"/>
<reference evidence="2" key="1">
    <citation type="journal article" date="2022" name="Front. Genet.">
        <title>Chromosome-Scale Assembly of the Dendrobium nobile Genome Provides Insights Into the Molecular Mechanism of the Biosynthesis of the Medicinal Active Ingredient of Dendrobium.</title>
        <authorList>
            <person name="Xu Q."/>
            <person name="Niu S.-C."/>
            <person name="Li K.-L."/>
            <person name="Zheng P.-J."/>
            <person name="Zhang X.-J."/>
            <person name="Jia Y."/>
            <person name="Liu Y."/>
            <person name="Niu Y.-X."/>
            <person name="Yu L.-H."/>
            <person name="Chen D.-F."/>
            <person name="Zhang G.-Q."/>
        </authorList>
    </citation>
    <scope>NUCLEOTIDE SEQUENCE</scope>
    <source>
        <tissue evidence="2">Leaf</tissue>
    </source>
</reference>
<organism evidence="2 3">
    <name type="scientific">Dendrobium nobile</name>
    <name type="common">Orchid</name>
    <dbReference type="NCBI Taxonomy" id="94219"/>
    <lineage>
        <taxon>Eukaryota</taxon>
        <taxon>Viridiplantae</taxon>
        <taxon>Streptophyta</taxon>
        <taxon>Embryophyta</taxon>
        <taxon>Tracheophyta</taxon>
        <taxon>Spermatophyta</taxon>
        <taxon>Magnoliopsida</taxon>
        <taxon>Liliopsida</taxon>
        <taxon>Asparagales</taxon>
        <taxon>Orchidaceae</taxon>
        <taxon>Epidendroideae</taxon>
        <taxon>Malaxideae</taxon>
        <taxon>Dendrobiinae</taxon>
        <taxon>Dendrobium</taxon>
    </lineage>
</organism>
<evidence type="ECO:0000256" key="1">
    <source>
        <dbReference type="SAM" id="MobiDB-lite"/>
    </source>
</evidence>
<comment type="caution">
    <text evidence="2">The sequence shown here is derived from an EMBL/GenBank/DDBJ whole genome shotgun (WGS) entry which is preliminary data.</text>
</comment>
<protein>
    <submittedName>
        <fullName evidence="2">Uncharacterized protein</fullName>
    </submittedName>
</protein>
<feature type="region of interest" description="Disordered" evidence="1">
    <location>
        <begin position="1"/>
        <end position="31"/>
    </location>
</feature>
<dbReference type="EMBL" id="JAGYWB010000009">
    <property type="protein sequence ID" value="KAI0510035.1"/>
    <property type="molecule type" value="Genomic_DNA"/>
</dbReference>